<dbReference type="InterPro" id="IPR036179">
    <property type="entry name" value="Ig-like_dom_sf"/>
</dbReference>
<dbReference type="InterPro" id="IPR007110">
    <property type="entry name" value="Ig-like_dom"/>
</dbReference>
<dbReference type="Pfam" id="PF13927">
    <property type="entry name" value="Ig_3"/>
    <property type="match status" value="1"/>
</dbReference>
<evidence type="ECO:0000313" key="3">
    <source>
        <dbReference type="RefSeq" id="XP_022309993.1"/>
    </source>
</evidence>
<reference evidence="2" key="1">
    <citation type="submission" date="2024-06" db="UniProtKB">
        <authorList>
            <consortium name="RefSeq"/>
        </authorList>
    </citation>
    <scope>NUCLEOTIDE SEQUENCE [LARGE SCALE GENOMIC DNA]</scope>
</reference>
<keyword evidence="2" id="KW-1185">Reference proteome</keyword>
<gene>
    <name evidence="3" type="primary">LOC111115519</name>
</gene>
<organism evidence="2 3">
    <name type="scientific">Crassostrea virginica</name>
    <name type="common">Eastern oyster</name>
    <dbReference type="NCBI Taxonomy" id="6565"/>
    <lineage>
        <taxon>Eukaryota</taxon>
        <taxon>Metazoa</taxon>
        <taxon>Spiralia</taxon>
        <taxon>Lophotrochozoa</taxon>
        <taxon>Mollusca</taxon>
        <taxon>Bivalvia</taxon>
        <taxon>Autobranchia</taxon>
        <taxon>Pteriomorphia</taxon>
        <taxon>Ostreida</taxon>
        <taxon>Ostreoidea</taxon>
        <taxon>Ostreidae</taxon>
        <taxon>Crassostrea</taxon>
    </lineage>
</organism>
<dbReference type="KEGG" id="cvn:111115519"/>
<accession>A0A8B8C2U2</accession>
<dbReference type="Proteomes" id="UP000694844">
    <property type="component" value="Chromosome 1"/>
</dbReference>
<evidence type="ECO:0000259" key="1">
    <source>
        <dbReference type="PROSITE" id="PS50835"/>
    </source>
</evidence>
<sequence>MELEENMLIVFVANILLGAHCLHLPPTISSVFQSEYFLNDSCYLSLRCHGINDVISYSWYLNGSQIKDNTEIVANKNTGELLISKICTYQLLGMFYCIAENKYGSTVSPFVKISEPDN</sequence>
<evidence type="ECO:0000313" key="2">
    <source>
        <dbReference type="Proteomes" id="UP000694844"/>
    </source>
</evidence>
<dbReference type="PROSITE" id="PS50835">
    <property type="entry name" value="IG_LIKE"/>
    <property type="match status" value="1"/>
</dbReference>
<dbReference type="InterPro" id="IPR013783">
    <property type="entry name" value="Ig-like_fold"/>
</dbReference>
<dbReference type="OrthoDB" id="6084619at2759"/>
<dbReference type="RefSeq" id="XP_022309993.1">
    <property type="nucleotide sequence ID" value="XM_022454285.1"/>
</dbReference>
<dbReference type="SUPFAM" id="SSF48726">
    <property type="entry name" value="Immunoglobulin"/>
    <property type="match status" value="1"/>
</dbReference>
<protein>
    <submittedName>
        <fullName evidence="3">Uncharacterized protein LOC111115519</fullName>
    </submittedName>
</protein>
<dbReference type="Gene3D" id="2.60.40.10">
    <property type="entry name" value="Immunoglobulins"/>
    <property type="match status" value="1"/>
</dbReference>
<feature type="domain" description="Ig-like" evidence="1">
    <location>
        <begin position="26"/>
        <end position="108"/>
    </location>
</feature>
<dbReference type="GeneID" id="111115519"/>
<reference evidence="3" key="2">
    <citation type="submission" date="2025-08" db="UniProtKB">
        <authorList>
            <consortium name="RefSeq"/>
        </authorList>
    </citation>
    <scope>IDENTIFICATION</scope>
    <source>
        <tissue evidence="3">Whole sample</tissue>
    </source>
</reference>
<name>A0A8B8C2U2_CRAVI</name>
<proteinExistence type="predicted"/>
<dbReference type="AlphaFoldDB" id="A0A8B8C2U2"/>